<dbReference type="EMBL" id="NSKE01000007">
    <property type="protein sequence ID" value="PAU93716.1"/>
    <property type="molecule type" value="Genomic_DNA"/>
</dbReference>
<dbReference type="RefSeq" id="WP_095606907.1">
    <property type="nucleotide sequence ID" value="NZ_NSKE01000007.1"/>
</dbReference>
<gene>
    <name evidence="1" type="ORF">CK503_11230</name>
</gene>
<evidence type="ECO:0008006" key="3">
    <source>
        <dbReference type="Google" id="ProtNLM"/>
    </source>
</evidence>
<reference evidence="1 2" key="1">
    <citation type="submission" date="2017-08" db="EMBL/GenBank/DDBJ databases">
        <title>Aliifodinibius alkalisoli sp. nov., isolated from saline alkaline soil.</title>
        <authorList>
            <person name="Liu D."/>
            <person name="Zhang G."/>
        </authorList>
    </citation>
    <scope>NUCLEOTIDE SEQUENCE [LARGE SCALE GENOMIC DNA]</scope>
    <source>
        <strain evidence="1 2">WN023</strain>
    </source>
</reference>
<protein>
    <recommendedName>
        <fullName evidence="3">DUF1788 domain-containing protein</fullName>
    </recommendedName>
</protein>
<evidence type="ECO:0000313" key="2">
    <source>
        <dbReference type="Proteomes" id="UP000218831"/>
    </source>
</evidence>
<accession>A0A2A2G7I6</accession>
<sequence length="184" mass="21355">MNFETDHQEKFQNLAVALAEENRDNIRIEANGGNSILFVYPPKDELKYIEKAKEKYPNAEFIDVREALVEFIDSIGWEDFKDYYKGYQTEPENIFRDSDDEEKLESLIIGKIKKAINEEKLPFLIHTGALFGTEIENIHIVENPEVMKFGIPLVVFYPADIQPDGQIKYLGFKPASKYRCKLVK</sequence>
<proteinExistence type="predicted"/>
<name>A0A2A2G7I6_9BACT</name>
<dbReference type="AlphaFoldDB" id="A0A2A2G7I6"/>
<organism evidence="1 2">
    <name type="scientific">Fodinibius salipaludis</name>
    <dbReference type="NCBI Taxonomy" id="2032627"/>
    <lineage>
        <taxon>Bacteria</taxon>
        <taxon>Pseudomonadati</taxon>
        <taxon>Balneolota</taxon>
        <taxon>Balneolia</taxon>
        <taxon>Balneolales</taxon>
        <taxon>Balneolaceae</taxon>
        <taxon>Fodinibius</taxon>
    </lineage>
</organism>
<dbReference type="OrthoDB" id="6398046at2"/>
<comment type="caution">
    <text evidence="1">The sequence shown here is derived from an EMBL/GenBank/DDBJ whole genome shotgun (WGS) entry which is preliminary data.</text>
</comment>
<keyword evidence="2" id="KW-1185">Reference proteome</keyword>
<evidence type="ECO:0000313" key="1">
    <source>
        <dbReference type="EMBL" id="PAU93716.1"/>
    </source>
</evidence>
<dbReference type="Proteomes" id="UP000218831">
    <property type="component" value="Unassembled WGS sequence"/>
</dbReference>